<dbReference type="GO" id="GO:0016491">
    <property type="term" value="F:oxidoreductase activity"/>
    <property type="evidence" value="ECO:0007669"/>
    <property type="project" value="UniProtKB-KW"/>
</dbReference>
<comment type="similarity">
    <text evidence="1">Belongs to the GcvT family.</text>
</comment>
<dbReference type="SUPFAM" id="SSF54373">
    <property type="entry name" value="FAD-linked reductases, C-terminal domain"/>
    <property type="match status" value="1"/>
</dbReference>
<evidence type="ECO:0000313" key="8">
    <source>
        <dbReference type="Proteomes" id="UP000240418"/>
    </source>
</evidence>
<evidence type="ECO:0000313" key="7">
    <source>
        <dbReference type="EMBL" id="PSL15698.1"/>
    </source>
</evidence>
<accession>A0A2P8F1U9</accession>
<dbReference type="InterPro" id="IPR032503">
    <property type="entry name" value="FAO_M"/>
</dbReference>
<dbReference type="Gene3D" id="2.40.30.110">
    <property type="entry name" value="Aminomethyltransferase beta-barrel domains"/>
    <property type="match status" value="1"/>
</dbReference>
<dbReference type="Pfam" id="PF01571">
    <property type="entry name" value="GCV_T"/>
    <property type="match status" value="1"/>
</dbReference>
<feature type="domain" description="FAD dependent oxidoreductase" evidence="3">
    <location>
        <begin position="11"/>
        <end position="366"/>
    </location>
</feature>
<keyword evidence="8" id="KW-1185">Reference proteome</keyword>
<feature type="domain" description="GCVT N-terminal" evidence="4">
    <location>
        <begin position="427"/>
        <end position="693"/>
    </location>
</feature>
<dbReference type="InterPro" id="IPR006076">
    <property type="entry name" value="FAD-dep_OxRdtase"/>
</dbReference>
<reference evidence="7 8" key="1">
    <citation type="submission" date="2018-03" db="EMBL/GenBank/DDBJ databases">
        <title>Genomic Encyclopedia of Archaeal and Bacterial Type Strains, Phase II (KMG-II): from individual species to whole genera.</title>
        <authorList>
            <person name="Goeker M."/>
        </authorList>
    </citation>
    <scope>NUCLEOTIDE SEQUENCE [LARGE SCALE GENOMIC DNA]</scope>
    <source>
        <strain evidence="7 8">DSM 100673</strain>
    </source>
</reference>
<dbReference type="Gene3D" id="3.30.70.1400">
    <property type="entry name" value="Aminomethyltransferase beta-barrel domains"/>
    <property type="match status" value="1"/>
</dbReference>
<feature type="domain" description="Aminomethyltransferase C-terminal" evidence="5">
    <location>
        <begin position="713"/>
        <end position="796"/>
    </location>
</feature>
<feature type="domain" description="FAD dependent oxidoreductase central" evidence="6">
    <location>
        <begin position="369"/>
        <end position="423"/>
    </location>
</feature>
<sequence length="805" mass="88162">MSKTLPTDVQVAIVGGGIVGCATAYHLAKAGWSVALFERKKLTSGTTWHAAGLVSETQSVPVMTALAKYGLDLMESLEGETGQNTGFKRNGSLTVALNDARMEELRRKVDYAHGCGVRAEEISTQEAQERWPLLSTEGAKGAFWFPGDGYTNPIDTTMALAKGARMNGAQIFEDTKVERVVIEGGRAVGVETEAGLVRAEHVVNATGMWAREFGLGHGVQVPLHYTNHYYVVTDPIEGVTGDLPVLRVMDEYAYYKEDAGKLLIGCSEPNATPWMPKDGLPEHFEFDELPCDEEHLYPILEAAMERVPALAESGIRKFFNGPECFTSDSKHYLGPITDVTGLWVAAGFNSTGIQNGPGAGKALAEWIMNGQMTMDLTDVDSRRIVPALNSRSYTATKAAETLSHAYAMHWPYLRKPDARGLRRTPYYSHLRDAGAQFGSANGWERPLYFGRDMTDGFRREPWFDDWKAEHEALRTDLGMIDLTFGRFLVDGQDAEAQLQRVCGGNMAVAAGELVYTHMFNDHGGIEADVTVARLSPTRFMVMASAGAEPQTHRWLQTQLAGSGVSVVNVTSGEATLALMGPRSREFLETLTDADLSNEAFPFGSFQDLHVGHAPVRAQRITYVGELGWELHIPAEFAQQVYETIVSTPNAPRHCGGMSVDSCRIEKGFRHWGHDIGPHDSPVESGLTFACDFSTEFTGKEVIQRRKSEGAASRLLSFRLDDPNALVFGKEPILCDGKIVGRLTSASFGWTVGGAIGMGYVERPQGMSIKDMVGRSYHIMVAGQRINAIASQRPLYDPTNSRLERG</sequence>
<dbReference type="InterPro" id="IPR029043">
    <property type="entry name" value="GcvT/YgfZ_C"/>
</dbReference>
<dbReference type="InterPro" id="IPR036188">
    <property type="entry name" value="FAD/NAD-bd_sf"/>
</dbReference>
<dbReference type="InterPro" id="IPR013977">
    <property type="entry name" value="GcvT_C"/>
</dbReference>
<evidence type="ECO:0000259" key="3">
    <source>
        <dbReference type="Pfam" id="PF01266"/>
    </source>
</evidence>
<dbReference type="EMBL" id="PYGJ01000024">
    <property type="protein sequence ID" value="PSL15698.1"/>
    <property type="molecule type" value="Genomic_DNA"/>
</dbReference>
<dbReference type="OrthoDB" id="9804379at2"/>
<protein>
    <submittedName>
        <fullName evidence="7">4-methylaminobutanoate oxidase (Formaldehyde-forming)</fullName>
    </submittedName>
</protein>
<dbReference type="PANTHER" id="PTHR43757">
    <property type="entry name" value="AMINOMETHYLTRANSFERASE"/>
    <property type="match status" value="1"/>
</dbReference>
<dbReference type="Pfam" id="PF01266">
    <property type="entry name" value="DAO"/>
    <property type="match status" value="1"/>
</dbReference>
<dbReference type="Gene3D" id="3.50.50.60">
    <property type="entry name" value="FAD/NAD(P)-binding domain"/>
    <property type="match status" value="1"/>
</dbReference>
<proteinExistence type="inferred from homology"/>
<dbReference type="SUPFAM" id="SSF51905">
    <property type="entry name" value="FAD/NAD(P)-binding domain"/>
    <property type="match status" value="1"/>
</dbReference>
<evidence type="ECO:0000256" key="1">
    <source>
        <dbReference type="ARBA" id="ARBA00008609"/>
    </source>
</evidence>
<dbReference type="Pfam" id="PF08669">
    <property type="entry name" value="GCV_T_C"/>
    <property type="match status" value="1"/>
</dbReference>
<dbReference type="SUPFAM" id="SSF103025">
    <property type="entry name" value="Folate-binding domain"/>
    <property type="match status" value="1"/>
</dbReference>
<name>A0A2P8F1U9_9RHOB</name>
<dbReference type="Pfam" id="PF16350">
    <property type="entry name" value="FAO_M"/>
    <property type="match status" value="1"/>
</dbReference>
<dbReference type="InterPro" id="IPR027266">
    <property type="entry name" value="TrmE/GcvT-like"/>
</dbReference>
<dbReference type="InterPro" id="IPR006222">
    <property type="entry name" value="GCVT_N"/>
</dbReference>
<comment type="caution">
    <text evidence="7">The sequence shown here is derived from an EMBL/GenBank/DDBJ whole genome shotgun (WGS) entry which is preliminary data.</text>
</comment>
<dbReference type="PROSITE" id="PS51257">
    <property type="entry name" value="PROKAR_LIPOPROTEIN"/>
    <property type="match status" value="1"/>
</dbReference>
<gene>
    <name evidence="7" type="ORF">CLV88_12414</name>
</gene>
<dbReference type="Gene3D" id="3.30.1360.120">
    <property type="entry name" value="Probable tRNA modification gtpase trme, domain 1"/>
    <property type="match status" value="1"/>
</dbReference>
<dbReference type="SUPFAM" id="SSF101790">
    <property type="entry name" value="Aminomethyltransferase beta-barrel domain"/>
    <property type="match status" value="1"/>
</dbReference>
<dbReference type="Gene3D" id="3.30.9.10">
    <property type="entry name" value="D-Amino Acid Oxidase, subunit A, domain 2"/>
    <property type="match status" value="1"/>
</dbReference>
<dbReference type="Proteomes" id="UP000240418">
    <property type="component" value="Unassembled WGS sequence"/>
</dbReference>
<dbReference type="AlphaFoldDB" id="A0A2P8F1U9"/>
<evidence type="ECO:0000259" key="6">
    <source>
        <dbReference type="Pfam" id="PF16350"/>
    </source>
</evidence>
<evidence type="ECO:0000259" key="5">
    <source>
        <dbReference type="Pfam" id="PF08669"/>
    </source>
</evidence>
<evidence type="ECO:0000256" key="2">
    <source>
        <dbReference type="ARBA" id="ARBA00023002"/>
    </source>
</evidence>
<dbReference type="PANTHER" id="PTHR43757:SF15">
    <property type="entry name" value="PYRUVATE DEHYDROGENASE PHOSPHATASE REGULATORY SUBUNIT, MITOCHONDRIAL-LIKE"/>
    <property type="match status" value="1"/>
</dbReference>
<keyword evidence="2" id="KW-0560">Oxidoreductase</keyword>
<dbReference type="InterPro" id="IPR028896">
    <property type="entry name" value="GcvT/YgfZ/DmdA"/>
</dbReference>
<dbReference type="RefSeq" id="WP_106610465.1">
    <property type="nucleotide sequence ID" value="NZ_PYGJ01000024.1"/>
</dbReference>
<organism evidence="7 8">
    <name type="scientific">Shimia abyssi</name>
    <dbReference type="NCBI Taxonomy" id="1662395"/>
    <lineage>
        <taxon>Bacteria</taxon>
        <taxon>Pseudomonadati</taxon>
        <taxon>Pseudomonadota</taxon>
        <taxon>Alphaproteobacteria</taxon>
        <taxon>Rhodobacterales</taxon>
        <taxon>Roseobacteraceae</taxon>
    </lineage>
</organism>
<evidence type="ECO:0000259" key="4">
    <source>
        <dbReference type="Pfam" id="PF01571"/>
    </source>
</evidence>